<gene>
    <name evidence="2" type="ORF">LTRI10_LOCUS51529</name>
</gene>
<dbReference type="EMBL" id="OZ034822">
    <property type="protein sequence ID" value="CAL1412220.1"/>
    <property type="molecule type" value="Genomic_DNA"/>
</dbReference>
<evidence type="ECO:0000313" key="3">
    <source>
        <dbReference type="Proteomes" id="UP001497516"/>
    </source>
</evidence>
<dbReference type="AlphaFoldDB" id="A0AAV2GS72"/>
<accession>A0AAV2GS72</accession>
<proteinExistence type="predicted"/>
<organism evidence="2 3">
    <name type="scientific">Linum trigynum</name>
    <dbReference type="NCBI Taxonomy" id="586398"/>
    <lineage>
        <taxon>Eukaryota</taxon>
        <taxon>Viridiplantae</taxon>
        <taxon>Streptophyta</taxon>
        <taxon>Embryophyta</taxon>
        <taxon>Tracheophyta</taxon>
        <taxon>Spermatophyta</taxon>
        <taxon>Magnoliopsida</taxon>
        <taxon>eudicotyledons</taxon>
        <taxon>Gunneridae</taxon>
        <taxon>Pentapetalae</taxon>
        <taxon>rosids</taxon>
        <taxon>fabids</taxon>
        <taxon>Malpighiales</taxon>
        <taxon>Linaceae</taxon>
        <taxon>Linum</taxon>
    </lineage>
</organism>
<dbReference type="PANTHER" id="PTHR36746:SF3">
    <property type="entry name" value="DUF4005 DOMAIN-CONTAINING PROTEIN"/>
    <property type="match status" value="1"/>
</dbReference>
<keyword evidence="3" id="KW-1185">Reference proteome</keyword>
<sequence length="148" mass="16639">MQNNNYCGHKGCPLNHMCRRIHRAAFGHQTPRRSSATTAAESPVLPTTIRVINIQSKPPPQPQHNGHQRSGIDIEDRFSDYIGSVRKRLRTLSTAGDDNRYNYEKRNSGVGRDSKFSDYISHVKNKFSRTSTTSAATAATAKPRSWIK</sequence>
<evidence type="ECO:0000313" key="2">
    <source>
        <dbReference type="EMBL" id="CAL1412220.1"/>
    </source>
</evidence>
<name>A0AAV2GS72_9ROSI</name>
<protein>
    <submittedName>
        <fullName evidence="2">Uncharacterized protein</fullName>
    </submittedName>
</protein>
<dbReference type="PANTHER" id="PTHR36746">
    <property type="entry name" value="BNAC04G51760D PROTEIN"/>
    <property type="match status" value="1"/>
</dbReference>
<evidence type="ECO:0000256" key="1">
    <source>
        <dbReference type="SAM" id="MobiDB-lite"/>
    </source>
</evidence>
<dbReference type="Proteomes" id="UP001497516">
    <property type="component" value="Chromosome 9"/>
</dbReference>
<feature type="region of interest" description="Disordered" evidence="1">
    <location>
        <begin position="55"/>
        <end position="74"/>
    </location>
</feature>
<reference evidence="2 3" key="1">
    <citation type="submission" date="2024-04" db="EMBL/GenBank/DDBJ databases">
        <authorList>
            <person name="Fracassetti M."/>
        </authorList>
    </citation>
    <scope>NUCLEOTIDE SEQUENCE [LARGE SCALE GENOMIC DNA]</scope>
</reference>